<evidence type="ECO:0000256" key="11">
    <source>
        <dbReference type="SAM" id="Phobius"/>
    </source>
</evidence>
<name>A0A0W0W929_9GAMM</name>
<dbReference type="SMART" id="SM01323">
    <property type="entry name" value="YajC"/>
    <property type="match status" value="1"/>
</dbReference>
<dbReference type="Proteomes" id="UP000054908">
    <property type="component" value="Unassembled WGS sequence"/>
</dbReference>
<gene>
    <name evidence="12" type="primary">yajC</name>
    <name evidence="12" type="ORF">Lmac_0972</name>
</gene>
<keyword evidence="4" id="KW-0813">Transport</keyword>
<accession>A0A0W0W929</accession>
<evidence type="ECO:0000256" key="6">
    <source>
        <dbReference type="ARBA" id="ARBA00022692"/>
    </source>
</evidence>
<dbReference type="OrthoDB" id="9811406at2"/>
<dbReference type="PANTHER" id="PTHR33909">
    <property type="entry name" value="SEC TRANSLOCON ACCESSORY COMPLEX SUBUNIT YAJC"/>
    <property type="match status" value="1"/>
</dbReference>
<keyword evidence="10 11" id="KW-0472">Membrane</keyword>
<sequence>MSFLISDAMAAGTATPAAAQPDGTFSLIMIAAIFVIFYFMLIRPQNKRAKEHREMVGNLKKGDEVVTSGGILGKVVSIDEQYIKVALAEGVEVTLQRGSVSAVLPKGTIKSL</sequence>
<evidence type="ECO:0000256" key="10">
    <source>
        <dbReference type="ARBA" id="ARBA00023136"/>
    </source>
</evidence>
<dbReference type="PANTHER" id="PTHR33909:SF1">
    <property type="entry name" value="SEC TRANSLOCON ACCESSORY COMPLEX SUBUNIT YAJC"/>
    <property type="match status" value="1"/>
</dbReference>
<feature type="transmembrane region" description="Helical" evidence="11">
    <location>
        <begin position="23"/>
        <end position="42"/>
    </location>
</feature>
<keyword evidence="13" id="KW-1185">Reference proteome</keyword>
<comment type="caution">
    <text evidence="12">The sequence shown here is derived from an EMBL/GenBank/DDBJ whole genome shotgun (WGS) entry which is preliminary data.</text>
</comment>
<evidence type="ECO:0000256" key="2">
    <source>
        <dbReference type="ARBA" id="ARBA00006742"/>
    </source>
</evidence>
<evidence type="ECO:0000256" key="5">
    <source>
        <dbReference type="ARBA" id="ARBA00022475"/>
    </source>
</evidence>
<evidence type="ECO:0000256" key="9">
    <source>
        <dbReference type="ARBA" id="ARBA00023010"/>
    </source>
</evidence>
<evidence type="ECO:0000256" key="4">
    <source>
        <dbReference type="ARBA" id="ARBA00022448"/>
    </source>
</evidence>
<evidence type="ECO:0000256" key="3">
    <source>
        <dbReference type="ARBA" id="ARBA00014962"/>
    </source>
</evidence>
<comment type="subcellular location">
    <subcellularLocation>
        <location evidence="1">Cell membrane</location>
        <topology evidence="1">Single-pass membrane protein</topology>
    </subcellularLocation>
</comment>
<evidence type="ECO:0000313" key="12">
    <source>
        <dbReference type="EMBL" id="KTD28686.1"/>
    </source>
</evidence>
<dbReference type="RefSeq" id="WP_058451777.1">
    <property type="nucleotide sequence ID" value="NZ_CAAAIB010000016.1"/>
</dbReference>
<dbReference type="InterPro" id="IPR003849">
    <property type="entry name" value="Preprotein_translocase_YajC"/>
</dbReference>
<keyword evidence="6 11" id="KW-0812">Transmembrane</keyword>
<evidence type="ECO:0000256" key="8">
    <source>
        <dbReference type="ARBA" id="ARBA00022989"/>
    </source>
</evidence>
<comment type="similarity">
    <text evidence="2">Belongs to the YajC family.</text>
</comment>
<protein>
    <recommendedName>
        <fullName evidence="3">Sec translocon accessory complex subunit YajC</fullName>
    </recommendedName>
</protein>
<evidence type="ECO:0000256" key="7">
    <source>
        <dbReference type="ARBA" id="ARBA00022927"/>
    </source>
</evidence>
<reference evidence="12 13" key="1">
    <citation type="submission" date="2015-11" db="EMBL/GenBank/DDBJ databases">
        <title>Genomic analysis of 38 Legionella species identifies large and diverse effector repertoires.</title>
        <authorList>
            <person name="Burstein D."/>
            <person name="Amaro F."/>
            <person name="Zusman T."/>
            <person name="Lifshitz Z."/>
            <person name="Cohen O."/>
            <person name="Gilbert J.A."/>
            <person name="Pupko T."/>
            <person name="Shuman H.A."/>
            <person name="Segal G."/>
        </authorList>
    </citation>
    <scope>NUCLEOTIDE SEQUENCE [LARGE SCALE GENOMIC DNA]</scope>
    <source>
        <strain evidence="12 13">PX-1-G2-E2</strain>
    </source>
</reference>
<dbReference type="PATRIC" id="fig|466.6.peg.1036"/>
<dbReference type="STRING" id="466.Lmac_0972"/>
<organism evidence="12 13">
    <name type="scientific">Legionella maceachernii</name>
    <dbReference type="NCBI Taxonomy" id="466"/>
    <lineage>
        <taxon>Bacteria</taxon>
        <taxon>Pseudomonadati</taxon>
        <taxon>Pseudomonadota</taxon>
        <taxon>Gammaproteobacteria</taxon>
        <taxon>Legionellales</taxon>
        <taxon>Legionellaceae</taxon>
        <taxon>Legionella</taxon>
    </lineage>
</organism>
<keyword evidence="5" id="KW-1003">Cell membrane</keyword>
<keyword evidence="7" id="KW-0653">Protein transport</keyword>
<evidence type="ECO:0000256" key="1">
    <source>
        <dbReference type="ARBA" id="ARBA00004162"/>
    </source>
</evidence>
<dbReference type="PRINTS" id="PR01853">
    <property type="entry name" value="YAJCTRNLCASE"/>
</dbReference>
<dbReference type="GO" id="GO:0015031">
    <property type="term" value="P:protein transport"/>
    <property type="evidence" value="ECO:0007669"/>
    <property type="project" value="UniProtKB-KW"/>
</dbReference>
<dbReference type="NCBIfam" id="TIGR00739">
    <property type="entry name" value="yajC"/>
    <property type="match status" value="1"/>
</dbReference>
<dbReference type="GO" id="GO:0005886">
    <property type="term" value="C:plasma membrane"/>
    <property type="evidence" value="ECO:0007669"/>
    <property type="project" value="UniProtKB-SubCell"/>
</dbReference>
<dbReference type="EMBL" id="LNYL01000026">
    <property type="protein sequence ID" value="KTD28686.1"/>
    <property type="molecule type" value="Genomic_DNA"/>
</dbReference>
<dbReference type="AlphaFoldDB" id="A0A0W0W929"/>
<keyword evidence="9" id="KW-0811">Translocation</keyword>
<dbReference type="Pfam" id="PF02699">
    <property type="entry name" value="YajC"/>
    <property type="match status" value="1"/>
</dbReference>
<keyword evidence="8 11" id="KW-1133">Transmembrane helix</keyword>
<evidence type="ECO:0000313" key="13">
    <source>
        <dbReference type="Proteomes" id="UP000054908"/>
    </source>
</evidence>
<proteinExistence type="inferred from homology"/>